<evidence type="ECO:0000259" key="5">
    <source>
        <dbReference type="Pfam" id="PF00149"/>
    </source>
</evidence>
<evidence type="ECO:0000313" key="7">
    <source>
        <dbReference type="Proteomes" id="UP000076079"/>
    </source>
</evidence>
<protein>
    <recommendedName>
        <fullName evidence="4">Nuclease SbcCD subunit D</fullName>
    </recommendedName>
</protein>
<sequence>MLDDLAVAVERERIDLVLMTGDVFDVASPSAEAERLVFRFFRRVGQLDVPSVVIAGNHDSPARVEAWGQLAELAQVTACGVVKPHDQGGCVTIPTRSGEPAVVAMLPFVGPSQFLSAQELGVAGGEAVGAYARHMQRLVADITRGFRADAVNLLMSHTHMEGAVVGTSERRVHVAEAWAATVDMLPATAHYVALGHIHRNQAIAAAPVPTWYAGAPMQLDFGEEGEVKAYNIVEVHPDEPARVTARPYVGARPLRTVTVLASMFEGDSIASASTPSLQFDEPRVDVSERPHLRVIVDCTAGAVDPDINRKVRAVIPGVVSVDLLRPRPVPGDTQPVLQGMFAPRDLYAAYLHHQGQRGTEAMLGAFDALYQASLVGEDEA</sequence>
<feature type="domain" description="Calcineurin-like phosphoesterase" evidence="5">
    <location>
        <begin position="9"/>
        <end position="70"/>
    </location>
</feature>
<keyword evidence="4" id="KW-0235">DNA replication</keyword>
<keyword evidence="1 4" id="KW-0540">Nuclease</keyword>
<dbReference type="NCBIfam" id="TIGR00619">
    <property type="entry name" value="sbcd"/>
    <property type="match status" value="1"/>
</dbReference>
<dbReference type="Proteomes" id="UP000076079">
    <property type="component" value="Chromosome"/>
</dbReference>
<dbReference type="Gene3D" id="3.60.21.10">
    <property type="match status" value="1"/>
</dbReference>
<name>A0A143PXA1_LUTPR</name>
<evidence type="ECO:0000256" key="2">
    <source>
        <dbReference type="ARBA" id="ARBA00022801"/>
    </source>
</evidence>
<comment type="similarity">
    <text evidence="4">Belongs to the SbcD family.</text>
</comment>
<keyword evidence="7" id="KW-1185">Reference proteome</keyword>
<dbReference type="EMBL" id="CP015136">
    <property type="protein sequence ID" value="AMY12876.1"/>
    <property type="molecule type" value="Genomic_DNA"/>
</dbReference>
<reference evidence="7" key="2">
    <citation type="submission" date="2016-04" db="EMBL/GenBank/DDBJ databases">
        <title>First Complete Genome Sequence of a Subdivision 6 Acidobacterium.</title>
        <authorList>
            <person name="Huang S."/>
            <person name="Vieira S."/>
            <person name="Bunk B."/>
            <person name="Riedel T."/>
            <person name="Sproeer C."/>
            <person name="Overmann J."/>
        </authorList>
    </citation>
    <scope>NUCLEOTIDE SEQUENCE [LARGE SCALE GENOMIC DNA]</scope>
    <source>
        <strain evidence="7">DSM 100886 HEG_-6_39</strain>
    </source>
</reference>
<keyword evidence="4" id="KW-0233">DNA recombination</keyword>
<dbReference type="InterPro" id="IPR029052">
    <property type="entry name" value="Metallo-depent_PP-like"/>
</dbReference>
<dbReference type="GO" id="GO:0008408">
    <property type="term" value="F:3'-5' exonuclease activity"/>
    <property type="evidence" value="ECO:0007669"/>
    <property type="project" value="InterPro"/>
</dbReference>
<organism evidence="6 7">
    <name type="scientific">Luteitalea pratensis</name>
    <dbReference type="NCBI Taxonomy" id="1855912"/>
    <lineage>
        <taxon>Bacteria</taxon>
        <taxon>Pseudomonadati</taxon>
        <taxon>Acidobacteriota</taxon>
        <taxon>Vicinamibacteria</taxon>
        <taxon>Vicinamibacterales</taxon>
        <taxon>Vicinamibacteraceae</taxon>
        <taxon>Luteitalea</taxon>
    </lineage>
</organism>
<accession>A0A143PXA1</accession>
<dbReference type="GO" id="GO:0004519">
    <property type="term" value="F:endonuclease activity"/>
    <property type="evidence" value="ECO:0007669"/>
    <property type="project" value="UniProtKB-KW"/>
</dbReference>
<dbReference type="AlphaFoldDB" id="A0A143PXA1"/>
<dbReference type="STRING" id="1855912.LuPra_06160"/>
<evidence type="ECO:0000256" key="3">
    <source>
        <dbReference type="ARBA" id="ARBA00022839"/>
    </source>
</evidence>
<dbReference type="CDD" id="cd00840">
    <property type="entry name" value="MPP_Mre11_N"/>
    <property type="match status" value="1"/>
</dbReference>
<reference evidence="6 7" key="1">
    <citation type="journal article" date="2016" name="Genome Announc.">
        <title>First Complete Genome Sequence of a Subdivision 6 Acidobacterium Strain.</title>
        <authorList>
            <person name="Huang S."/>
            <person name="Vieira S."/>
            <person name="Bunk B."/>
            <person name="Riedel T."/>
            <person name="Sproer C."/>
            <person name="Overmann J."/>
        </authorList>
    </citation>
    <scope>NUCLEOTIDE SEQUENCE [LARGE SCALE GENOMIC DNA]</scope>
    <source>
        <strain evidence="7">DSM 100886 HEG_-6_39</strain>
    </source>
</reference>
<dbReference type="InterPro" id="IPR004843">
    <property type="entry name" value="Calcineurin-like_PHP"/>
</dbReference>
<dbReference type="GO" id="GO:0006310">
    <property type="term" value="P:DNA recombination"/>
    <property type="evidence" value="ECO:0007669"/>
    <property type="project" value="UniProtKB-KW"/>
</dbReference>
<evidence type="ECO:0000313" key="6">
    <source>
        <dbReference type="EMBL" id="AMY12876.1"/>
    </source>
</evidence>
<dbReference type="KEGG" id="abac:LuPra_06160"/>
<dbReference type="PANTHER" id="PTHR30337">
    <property type="entry name" value="COMPONENT OF ATP-DEPENDENT DSDNA EXONUCLEASE"/>
    <property type="match status" value="1"/>
</dbReference>
<comment type="subunit">
    <text evidence="4">Heterodimer of SbcC and SbcD.</text>
</comment>
<keyword evidence="3 4" id="KW-0269">Exonuclease</keyword>
<dbReference type="InterPro" id="IPR041796">
    <property type="entry name" value="Mre11_N"/>
</dbReference>
<keyword evidence="2 4" id="KW-0378">Hydrolase</keyword>
<dbReference type="GO" id="GO:0006260">
    <property type="term" value="P:DNA replication"/>
    <property type="evidence" value="ECO:0007669"/>
    <property type="project" value="UniProtKB-KW"/>
</dbReference>
<dbReference type="Pfam" id="PF00149">
    <property type="entry name" value="Metallophos"/>
    <property type="match status" value="1"/>
</dbReference>
<dbReference type="PATRIC" id="fig|1813736.3.peg.6469"/>
<evidence type="ECO:0000256" key="4">
    <source>
        <dbReference type="RuleBase" id="RU363069"/>
    </source>
</evidence>
<dbReference type="PANTHER" id="PTHR30337:SF0">
    <property type="entry name" value="NUCLEASE SBCCD SUBUNIT D"/>
    <property type="match status" value="1"/>
</dbReference>
<gene>
    <name evidence="4 6" type="primary">sbcD</name>
    <name evidence="6" type="ORF">LuPra_06160</name>
</gene>
<dbReference type="InterPro" id="IPR004593">
    <property type="entry name" value="SbcD"/>
</dbReference>
<dbReference type="SUPFAM" id="SSF56300">
    <property type="entry name" value="Metallo-dependent phosphatases"/>
    <property type="match status" value="1"/>
</dbReference>
<keyword evidence="4" id="KW-0255">Endonuclease</keyword>
<proteinExistence type="inferred from homology"/>
<dbReference type="InterPro" id="IPR050535">
    <property type="entry name" value="DNA_Repair-Maintenance_Comp"/>
</dbReference>
<comment type="function">
    <text evidence="4">SbcCD cleaves DNA hairpin structures. These structures can inhibit DNA replication and are intermediates in certain DNA recombination reactions. The complex acts as a 3'-&gt;5' double strand exonuclease that can open hairpins. It also has a 5' single-strand endonuclease activity.</text>
</comment>
<evidence type="ECO:0000256" key="1">
    <source>
        <dbReference type="ARBA" id="ARBA00022722"/>
    </source>
</evidence>